<accession>A0AAV7E6Z6</accession>
<name>A0AAV7E6Z6_ARIFI</name>
<protein>
    <submittedName>
        <fullName evidence="1">Uncharacterized protein</fullName>
    </submittedName>
</protein>
<gene>
    <name evidence="1" type="ORF">H6P81_015955</name>
</gene>
<organism evidence="1 2">
    <name type="scientific">Aristolochia fimbriata</name>
    <name type="common">White veined hardy Dutchman's pipe vine</name>
    <dbReference type="NCBI Taxonomy" id="158543"/>
    <lineage>
        <taxon>Eukaryota</taxon>
        <taxon>Viridiplantae</taxon>
        <taxon>Streptophyta</taxon>
        <taxon>Embryophyta</taxon>
        <taxon>Tracheophyta</taxon>
        <taxon>Spermatophyta</taxon>
        <taxon>Magnoliopsida</taxon>
        <taxon>Magnoliidae</taxon>
        <taxon>Piperales</taxon>
        <taxon>Aristolochiaceae</taxon>
        <taxon>Aristolochia</taxon>
    </lineage>
</organism>
<dbReference type="Proteomes" id="UP000825729">
    <property type="component" value="Unassembled WGS sequence"/>
</dbReference>
<comment type="caution">
    <text evidence="1">The sequence shown here is derived from an EMBL/GenBank/DDBJ whole genome shotgun (WGS) entry which is preliminary data.</text>
</comment>
<sequence length="151" mass="16326">MEQCRQGKSAKWIRNRKRIGSRAGHGVPVPNPPVVGGLLELLPRARAVVASAGDRIGNAPLGAFPAPNNRLRTVGGGIAPPFGSKARLGEPIRAEDIVRIHQVLDCSPTNRERELGLDRRGDRVALLPRSTEIQPHVARIRPPPRARMVGS</sequence>
<dbReference type="EMBL" id="JAINDJ010000006">
    <property type="protein sequence ID" value="KAG9444615.1"/>
    <property type="molecule type" value="Genomic_DNA"/>
</dbReference>
<reference evidence="1 2" key="1">
    <citation type="submission" date="2021-07" db="EMBL/GenBank/DDBJ databases">
        <title>The Aristolochia fimbriata genome: insights into angiosperm evolution, floral development and chemical biosynthesis.</title>
        <authorList>
            <person name="Jiao Y."/>
        </authorList>
    </citation>
    <scope>NUCLEOTIDE SEQUENCE [LARGE SCALE GENOMIC DNA]</scope>
    <source>
        <strain evidence="1">IBCAS-2021</strain>
        <tissue evidence="1">Leaf</tissue>
    </source>
</reference>
<evidence type="ECO:0000313" key="1">
    <source>
        <dbReference type="EMBL" id="KAG9444615.1"/>
    </source>
</evidence>
<proteinExistence type="predicted"/>
<evidence type="ECO:0000313" key="2">
    <source>
        <dbReference type="Proteomes" id="UP000825729"/>
    </source>
</evidence>
<keyword evidence="2" id="KW-1185">Reference proteome</keyword>
<dbReference type="AlphaFoldDB" id="A0AAV7E6Z6"/>